<dbReference type="Pfam" id="PF13489">
    <property type="entry name" value="Methyltransf_23"/>
    <property type="match status" value="1"/>
</dbReference>
<accession>A0A8S0XA51</accession>
<evidence type="ECO:0000313" key="2">
    <source>
        <dbReference type="Proteomes" id="UP000494216"/>
    </source>
</evidence>
<evidence type="ECO:0000313" key="1">
    <source>
        <dbReference type="EMBL" id="CAA9893016.1"/>
    </source>
</evidence>
<protein>
    <submittedName>
        <fullName evidence="1">Uncharacterized protein</fullName>
    </submittedName>
</protein>
<dbReference type="Gene3D" id="3.40.50.150">
    <property type="entry name" value="Vaccinia Virus protein VP39"/>
    <property type="match status" value="1"/>
</dbReference>
<reference evidence="1 2" key="1">
    <citation type="submission" date="2020-02" db="EMBL/GenBank/DDBJ databases">
        <authorList>
            <person name="Hogendoorn C."/>
        </authorList>
    </citation>
    <scope>NUCLEOTIDE SEQUENCE [LARGE SCALE GENOMIC DNA]</scope>
    <source>
        <strain evidence="1">METHB21</strain>
    </source>
</reference>
<dbReference type="SUPFAM" id="SSF53335">
    <property type="entry name" value="S-adenosyl-L-methionine-dependent methyltransferases"/>
    <property type="match status" value="1"/>
</dbReference>
<dbReference type="Proteomes" id="UP000494216">
    <property type="component" value="Unassembled WGS sequence"/>
</dbReference>
<gene>
    <name evidence="1" type="ORF">METHB2_920008</name>
</gene>
<sequence>MDKTGLGLEIGPSHNPMAPKKEGFNVHILDHATADQLRVKYKGQEIYGVKLENIEEVDFVWHGEPFQDLTGKTACYDWIIASHVIEHVPDLISYFQQCEALLKPDGILSLVIPDKRYCFDYFSSTSSTGNVLDAYAEKRVRPSHGQIFDHFANAAKRNGNIAWSSDVQGGADEFLYTIAQAQAVWAQSVSATDYIDAHCWRFTPASFRLMVSDLLGLGLIKLEIKAEFDTTECEFYVSLGKKSDASIPLDRLSALQIRKLENA</sequence>
<name>A0A8S0XA51_9GAMM</name>
<organism evidence="1 2">
    <name type="scientific">Candidatus Methylobacter favarea</name>
    <dbReference type="NCBI Taxonomy" id="2707345"/>
    <lineage>
        <taxon>Bacteria</taxon>
        <taxon>Pseudomonadati</taxon>
        <taxon>Pseudomonadota</taxon>
        <taxon>Gammaproteobacteria</taxon>
        <taxon>Methylococcales</taxon>
        <taxon>Methylococcaceae</taxon>
        <taxon>Methylobacter</taxon>
    </lineage>
</organism>
<proteinExistence type="predicted"/>
<dbReference type="EMBL" id="CADCXN010000127">
    <property type="protein sequence ID" value="CAA9893016.1"/>
    <property type="molecule type" value="Genomic_DNA"/>
</dbReference>
<dbReference type="InterPro" id="IPR029063">
    <property type="entry name" value="SAM-dependent_MTases_sf"/>
</dbReference>
<keyword evidence="2" id="KW-1185">Reference proteome</keyword>
<dbReference type="AlphaFoldDB" id="A0A8S0XA51"/>
<comment type="caution">
    <text evidence="1">The sequence shown here is derived from an EMBL/GenBank/DDBJ whole genome shotgun (WGS) entry which is preliminary data.</text>
</comment>